<accession>A0A816KMC6</accession>
<sequence length="133" mass="15076">MRWRKQTWVIATFLGKALTFFIFSEKRSLCYYKSFVCRSPEQVSAGSGKTLEEEEASSLSFTPQDLLDSSRRFSVVNHGVCDANSVVEGGRGKATEPSNSYDDRRNTSEVAPQKEVVSFGKRHRLTNNYRSVH</sequence>
<evidence type="ECO:0000256" key="1">
    <source>
        <dbReference type="SAM" id="MobiDB-lite"/>
    </source>
</evidence>
<protein>
    <submittedName>
        <fullName evidence="2">(rape) hypothetical protein</fullName>
    </submittedName>
</protein>
<gene>
    <name evidence="2" type="ORF">DARMORV10_C02P36650.1</name>
</gene>
<proteinExistence type="predicted"/>
<feature type="region of interest" description="Disordered" evidence="1">
    <location>
        <begin position="86"/>
        <end position="111"/>
    </location>
</feature>
<dbReference type="EMBL" id="HG994366">
    <property type="protein sequence ID" value="CAF1914796.1"/>
    <property type="molecule type" value="Genomic_DNA"/>
</dbReference>
<dbReference type="AlphaFoldDB" id="A0A816KMC6"/>
<organism evidence="2">
    <name type="scientific">Brassica napus</name>
    <name type="common">Rape</name>
    <dbReference type="NCBI Taxonomy" id="3708"/>
    <lineage>
        <taxon>Eukaryota</taxon>
        <taxon>Viridiplantae</taxon>
        <taxon>Streptophyta</taxon>
        <taxon>Embryophyta</taxon>
        <taxon>Tracheophyta</taxon>
        <taxon>Spermatophyta</taxon>
        <taxon>Magnoliopsida</taxon>
        <taxon>eudicotyledons</taxon>
        <taxon>Gunneridae</taxon>
        <taxon>Pentapetalae</taxon>
        <taxon>rosids</taxon>
        <taxon>malvids</taxon>
        <taxon>Brassicales</taxon>
        <taxon>Brassicaceae</taxon>
        <taxon>Brassiceae</taxon>
        <taxon>Brassica</taxon>
    </lineage>
</organism>
<dbReference type="Proteomes" id="UP001295469">
    <property type="component" value="Chromosome C02"/>
</dbReference>
<evidence type="ECO:0000313" key="2">
    <source>
        <dbReference type="EMBL" id="CAF1914796.1"/>
    </source>
</evidence>
<name>A0A816KMC6_BRANA</name>
<reference evidence="2" key="1">
    <citation type="submission" date="2021-01" db="EMBL/GenBank/DDBJ databases">
        <authorList>
            <consortium name="Genoscope - CEA"/>
            <person name="William W."/>
        </authorList>
    </citation>
    <scope>NUCLEOTIDE SEQUENCE</scope>
</reference>